<dbReference type="Gene3D" id="3.10.450.50">
    <property type="match status" value="1"/>
</dbReference>
<name>A0A523VYU2_UNCAE</name>
<dbReference type="Proteomes" id="UP000319130">
    <property type="component" value="Unassembled WGS sequence"/>
</dbReference>
<dbReference type="AlphaFoldDB" id="A0A523VYU2"/>
<comment type="caution">
    <text evidence="1">The sequence shown here is derived from an EMBL/GenBank/DDBJ whole genome shotgun (WGS) entry which is preliminary data.</text>
</comment>
<reference evidence="1 2" key="1">
    <citation type="submission" date="2019-03" db="EMBL/GenBank/DDBJ databases">
        <title>Metabolic potential of uncultured bacteria and archaea associated with petroleum seepage in deep-sea sediments.</title>
        <authorList>
            <person name="Dong X."/>
            <person name="Hubert C."/>
        </authorList>
    </citation>
    <scope>NUCLEOTIDE SEQUENCE [LARGE SCALE GENOMIC DNA]</scope>
    <source>
        <strain evidence="1">E29_bin52</strain>
    </source>
</reference>
<evidence type="ECO:0008006" key="3">
    <source>
        <dbReference type="Google" id="ProtNLM"/>
    </source>
</evidence>
<dbReference type="Pfam" id="PF02810">
    <property type="entry name" value="SEC-C"/>
    <property type="match status" value="1"/>
</dbReference>
<dbReference type="SUPFAM" id="SSF103642">
    <property type="entry name" value="Sec-C motif"/>
    <property type="match status" value="1"/>
</dbReference>
<proteinExistence type="predicted"/>
<organism evidence="1 2">
    <name type="scientific">Aerophobetes bacterium</name>
    <dbReference type="NCBI Taxonomy" id="2030807"/>
    <lineage>
        <taxon>Bacteria</taxon>
        <taxon>Candidatus Aerophobota</taxon>
    </lineage>
</organism>
<dbReference type="EMBL" id="SOIZ01000328">
    <property type="protein sequence ID" value="TET59934.1"/>
    <property type="molecule type" value="Genomic_DNA"/>
</dbReference>
<evidence type="ECO:0000313" key="1">
    <source>
        <dbReference type="EMBL" id="TET59934.1"/>
    </source>
</evidence>
<gene>
    <name evidence="1" type="ORF">E3J48_07255</name>
</gene>
<accession>A0A523VYU2</accession>
<sequence length="71" mass="7753">MDIIGAGDFAVTNYDGKTVFSYKIPSAERIDFAEEARKEGTFRGSPKIGRNALCPCGSGKKYKNCCLAKKK</sequence>
<protein>
    <recommendedName>
        <fullName evidence="3">Zinc chelation protein SecC</fullName>
    </recommendedName>
</protein>
<evidence type="ECO:0000313" key="2">
    <source>
        <dbReference type="Proteomes" id="UP000319130"/>
    </source>
</evidence>
<dbReference type="InterPro" id="IPR004027">
    <property type="entry name" value="SEC_C_motif"/>
</dbReference>